<evidence type="ECO:0000313" key="14">
    <source>
        <dbReference type="Proteomes" id="UP000015101"/>
    </source>
</evidence>
<dbReference type="InterPro" id="IPR006586">
    <property type="entry name" value="ADAM_Cys-rich"/>
</dbReference>
<dbReference type="eggNOG" id="KOG3607">
    <property type="taxonomic scope" value="Eukaryota"/>
</dbReference>
<reference evidence="13" key="3">
    <citation type="submission" date="2015-06" db="UniProtKB">
        <authorList>
            <consortium name="EnsemblMetazoa"/>
        </authorList>
    </citation>
    <scope>IDENTIFICATION</scope>
</reference>
<dbReference type="InterPro" id="IPR001762">
    <property type="entry name" value="Disintegrin_dom"/>
</dbReference>
<keyword evidence="3 8" id="KW-1133">Transmembrane helix</keyword>
<comment type="caution">
    <text evidence="7">Lacks conserved residue(s) required for the propagation of feature annotation.</text>
</comment>
<keyword evidence="5 6" id="KW-1015">Disulfide bond</keyword>
<feature type="domain" description="Disintegrin" evidence="10">
    <location>
        <begin position="379"/>
        <end position="468"/>
    </location>
</feature>
<dbReference type="HOGENOM" id="CLU_283604_0_0_1"/>
<evidence type="ECO:0000256" key="9">
    <source>
        <dbReference type="SAM" id="SignalP"/>
    </source>
</evidence>
<keyword evidence="2 8" id="KW-0812">Transmembrane</keyword>
<dbReference type="PROSITE" id="PS01186">
    <property type="entry name" value="EGF_2"/>
    <property type="match status" value="1"/>
</dbReference>
<evidence type="ECO:0008006" key="15">
    <source>
        <dbReference type="Google" id="ProtNLM"/>
    </source>
</evidence>
<evidence type="ECO:0000256" key="6">
    <source>
        <dbReference type="PROSITE-ProRule" id="PRU00068"/>
    </source>
</evidence>
<sequence>MTTNSDLFSSSSSSQLHSSHSYLAFSARLRLLLLLFILVDVLAPSASCQEIRHSRDATASGILRTTFYSKLPAHRSEYLKNIKMKRTHQEDFNKEKFVLRIFFLLSQNFLSEYSEGVPFITKQLEKVLSACNKIFKHLHKNFKLKRMSNFKFNIDYLDSSSSHNFSSNNISSMNDMNNIRSIFSRLIDYSYDNKQLAINFHYLHYIRLVSNESNNEDSKTHDSSSLPDSICTNHRAVGFTNVNNFTNVMQTALDLSRAIAHTIGLQDDSDGCFCAGMHKCIMRPIMMNHHQFNNISWSKCSLKNFQLNMQAKLYECLKVRSTKHIAALSAEAYDELVTVTTAATTTTSASVHAAGDGKDGRRSEFYENLAGENENLSFQTLCGNGILERSEECDCNLRDDDCHLFEPCCDYKHCLLLPHATCQRGACCHNCTLRPSNRICRLKKSSCDVPEFCDGFSEECPEDDHMDNGEKCTMKLKQSANKLQVKHESANAEKSSIFATSTIKFDEDDAGGGVKRLDGLCFKGRCVSRGGQCIRSFGYDYEDRTRSFYERVNVVGNEDGHCGVLATSTTSSSPYLSPLFPPAKTSSALFSSSSIPPSAAFFFPSSSSSSLELNVRNDYVASESFSKCRLKDAWCGRLQCRTSSHASSSTSSLQRLLLMVEDGSQCGMNEVCFQQKCVNVSNFSRGRCPLGSNGLVCSARGACTGRSKCYCHPGYGANDCSRTMDVITQPYEELHHLSPPPSSIFHEFYNKDSDDDDDDDVIESDVANEVMNYKFHIYINHLNSASNTSINDTSSSSNNNNKSLINTTRTWLLFLMAVVISFAALLFLVCVLCYRRRVPQSHSAGTYQKGFYKGGGLKKRQKRNAQALAHVNLPPVEGDVVHAKPLVERIISFGSLPSYKAEKRKKVMREHWNINERGYNLKSSNGIVEMDGTERRSEMKTMIFQSPSSITHAQTLPDPPGRGILRQPGAGPRYKKIVQSRKNVGKDGECIVQSSELNDVVNFISKNMQCDVDHSTQQTKNEVQDCNGIEALEFKIGDCLRNGENVNNSDAAPLSSKPITETECAVLNNDLINAIELAVTDEEHQLDVDEVGLDVDKR</sequence>
<dbReference type="Gene3D" id="4.10.70.10">
    <property type="entry name" value="Disintegrin domain"/>
    <property type="match status" value="1"/>
</dbReference>
<dbReference type="PANTHER" id="PTHR11905:SF250">
    <property type="entry name" value="PEPTIDASE M12B DOMAIN-CONTAINING PROTEIN"/>
    <property type="match status" value="1"/>
</dbReference>
<dbReference type="InterPro" id="IPR036436">
    <property type="entry name" value="Disintegrin_dom_sf"/>
</dbReference>
<dbReference type="PROSITE" id="PS00427">
    <property type="entry name" value="DISINTEGRIN_1"/>
    <property type="match status" value="1"/>
</dbReference>
<dbReference type="SMART" id="SM00608">
    <property type="entry name" value="ACR"/>
    <property type="match status" value="1"/>
</dbReference>
<evidence type="ECO:0000256" key="2">
    <source>
        <dbReference type="ARBA" id="ARBA00022692"/>
    </source>
</evidence>
<keyword evidence="9" id="KW-0732">Signal</keyword>
<evidence type="ECO:0000256" key="5">
    <source>
        <dbReference type="ARBA" id="ARBA00023157"/>
    </source>
</evidence>
<evidence type="ECO:0000259" key="11">
    <source>
        <dbReference type="PROSITE" id="PS50215"/>
    </source>
</evidence>
<feature type="transmembrane region" description="Helical" evidence="8">
    <location>
        <begin position="811"/>
        <end position="834"/>
    </location>
</feature>
<dbReference type="Gene3D" id="3.40.1620.60">
    <property type="match status" value="1"/>
</dbReference>
<dbReference type="Proteomes" id="UP000015101">
    <property type="component" value="Unassembled WGS sequence"/>
</dbReference>
<dbReference type="InterPro" id="IPR000742">
    <property type="entry name" value="EGF"/>
</dbReference>
<organism evidence="13 14">
    <name type="scientific">Helobdella robusta</name>
    <name type="common">Californian leech</name>
    <dbReference type="NCBI Taxonomy" id="6412"/>
    <lineage>
        <taxon>Eukaryota</taxon>
        <taxon>Metazoa</taxon>
        <taxon>Spiralia</taxon>
        <taxon>Lophotrochozoa</taxon>
        <taxon>Annelida</taxon>
        <taxon>Clitellata</taxon>
        <taxon>Hirudinea</taxon>
        <taxon>Rhynchobdellida</taxon>
        <taxon>Glossiphoniidae</taxon>
        <taxon>Helobdella</taxon>
    </lineage>
</organism>
<dbReference type="InterPro" id="IPR024079">
    <property type="entry name" value="MetalloPept_cat_dom_sf"/>
</dbReference>
<gene>
    <name evidence="13" type="primary">20212072</name>
    <name evidence="12" type="ORF">HELRODRAFT_191849</name>
</gene>
<keyword evidence="4 8" id="KW-0472">Membrane</keyword>
<dbReference type="AlphaFoldDB" id="T1FTC5"/>
<dbReference type="InterPro" id="IPR018358">
    <property type="entry name" value="Disintegrin_CS"/>
</dbReference>
<dbReference type="Pfam" id="PF00200">
    <property type="entry name" value="Disintegrin"/>
    <property type="match status" value="1"/>
</dbReference>
<dbReference type="SUPFAM" id="SSF57552">
    <property type="entry name" value="Blood coagulation inhibitor (disintegrin)"/>
    <property type="match status" value="1"/>
</dbReference>
<reference evidence="12 14" key="2">
    <citation type="journal article" date="2013" name="Nature">
        <title>Insights into bilaterian evolution from three spiralian genomes.</title>
        <authorList>
            <person name="Simakov O."/>
            <person name="Marletaz F."/>
            <person name="Cho S.J."/>
            <person name="Edsinger-Gonzales E."/>
            <person name="Havlak P."/>
            <person name="Hellsten U."/>
            <person name="Kuo D.H."/>
            <person name="Larsson T."/>
            <person name="Lv J."/>
            <person name="Arendt D."/>
            <person name="Savage R."/>
            <person name="Osoegawa K."/>
            <person name="de Jong P."/>
            <person name="Grimwood J."/>
            <person name="Chapman J.A."/>
            <person name="Shapiro H."/>
            <person name="Aerts A."/>
            <person name="Otillar R.P."/>
            <person name="Terry A.Y."/>
            <person name="Boore J.L."/>
            <person name="Grigoriev I.V."/>
            <person name="Lindberg D.R."/>
            <person name="Seaver E.C."/>
            <person name="Weisblat D.A."/>
            <person name="Putnam N.H."/>
            <person name="Rokhsar D.S."/>
        </authorList>
    </citation>
    <scope>NUCLEOTIDE SEQUENCE</scope>
</reference>
<evidence type="ECO:0000259" key="10">
    <source>
        <dbReference type="PROSITE" id="PS50214"/>
    </source>
</evidence>
<feature type="domain" description="Peptidase M12B" evidence="11">
    <location>
        <begin position="97"/>
        <end position="321"/>
    </location>
</feature>
<dbReference type="InParanoid" id="T1FTC5"/>
<evidence type="ECO:0000313" key="13">
    <source>
        <dbReference type="EnsemblMetazoa" id="HelroP191849"/>
    </source>
</evidence>
<feature type="disulfide bond" evidence="6">
    <location>
        <begin position="440"/>
        <end position="460"/>
    </location>
</feature>
<dbReference type="EnsemblMetazoa" id="HelroT191849">
    <property type="protein sequence ID" value="HelroP191849"/>
    <property type="gene ID" value="HelroG191849"/>
</dbReference>
<dbReference type="GeneID" id="20212072"/>
<dbReference type="Gene3D" id="3.40.390.10">
    <property type="entry name" value="Collagenase (Catalytic Domain)"/>
    <property type="match status" value="1"/>
</dbReference>
<keyword evidence="14" id="KW-1185">Reference proteome</keyword>
<dbReference type="SUPFAM" id="SSF55486">
    <property type="entry name" value="Metalloproteases ('zincins'), catalytic domain"/>
    <property type="match status" value="1"/>
</dbReference>
<dbReference type="GO" id="GO:0004222">
    <property type="term" value="F:metalloendopeptidase activity"/>
    <property type="evidence" value="ECO:0000318"/>
    <property type="project" value="GO_Central"/>
</dbReference>
<comment type="subcellular location">
    <subcellularLocation>
        <location evidence="1">Membrane</location>
        <topology evidence="1">Single-pass membrane protein</topology>
    </subcellularLocation>
</comment>
<dbReference type="OrthoDB" id="2131567at2759"/>
<dbReference type="PROSITE" id="PS50214">
    <property type="entry name" value="DISINTEGRIN_2"/>
    <property type="match status" value="1"/>
</dbReference>
<protein>
    <recommendedName>
        <fullName evidence="15">Disintegrin domain-containing protein</fullName>
    </recommendedName>
</protein>
<proteinExistence type="predicted"/>
<evidence type="ECO:0000256" key="1">
    <source>
        <dbReference type="ARBA" id="ARBA00004167"/>
    </source>
</evidence>
<accession>T1FTC5</accession>
<evidence type="ECO:0000256" key="4">
    <source>
        <dbReference type="ARBA" id="ARBA00023136"/>
    </source>
</evidence>
<dbReference type="SMART" id="SM00050">
    <property type="entry name" value="DISIN"/>
    <property type="match status" value="1"/>
</dbReference>
<dbReference type="EMBL" id="AMQM01004483">
    <property type="status" value="NOT_ANNOTATED_CDS"/>
    <property type="molecule type" value="Genomic_DNA"/>
</dbReference>
<evidence type="ECO:0000256" key="8">
    <source>
        <dbReference type="SAM" id="Phobius"/>
    </source>
</evidence>
<reference evidence="14" key="1">
    <citation type="submission" date="2012-12" db="EMBL/GenBank/DDBJ databases">
        <authorList>
            <person name="Hellsten U."/>
            <person name="Grimwood J."/>
            <person name="Chapman J.A."/>
            <person name="Shapiro H."/>
            <person name="Aerts A."/>
            <person name="Otillar R.P."/>
            <person name="Terry A.Y."/>
            <person name="Boore J.L."/>
            <person name="Simakov O."/>
            <person name="Marletaz F."/>
            <person name="Cho S.-J."/>
            <person name="Edsinger-Gonzales E."/>
            <person name="Havlak P."/>
            <person name="Kuo D.-H."/>
            <person name="Larsson T."/>
            <person name="Lv J."/>
            <person name="Arendt D."/>
            <person name="Savage R."/>
            <person name="Osoegawa K."/>
            <person name="de Jong P."/>
            <person name="Lindberg D.R."/>
            <person name="Seaver E.C."/>
            <person name="Weisblat D.A."/>
            <person name="Putnam N.H."/>
            <person name="Grigoriev I.V."/>
            <person name="Rokhsar D.S."/>
        </authorList>
    </citation>
    <scope>NUCLEOTIDE SEQUENCE</scope>
</reference>
<evidence type="ECO:0000256" key="3">
    <source>
        <dbReference type="ARBA" id="ARBA00022989"/>
    </source>
</evidence>
<dbReference type="Pfam" id="PF01421">
    <property type="entry name" value="Reprolysin"/>
    <property type="match status" value="1"/>
</dbReference>
<dbReference type="InterPro" id="IPR001590">
    <property type="entry name" value="Peptidase_M12B"/>
</dbReference>
<dbReference type="PROSITE" id="PS50215">
    <property type="entry name" value="ADAM_MEPRO"/>
    <property type="match status" value="1"/>
</dbReference>
<dbReference type="GO" id="GO:0016020">
    <property type="term" value="C:membrane"/>
    <property type="evidence" value="ECO:0007669"/>
    <property type="project" value="UniProtKB-SubCell"/>
</dbReference>
<dbReference type="GO" id="GO:0006508">
    <property type="term" value="P:proteolysis"/>
    <property type="evidence" value="ECO:0000318"/>
    <property type="project" value="GO_Central"/>
</dbReference>
<evidence type="ECO:0000256" key="7">
    <source>
        <dbReference type="PROSITE-ProRule" id="PRU00276"/>
    </source>
</evidence>
<dbReference type="PANTHER" id="PTHR11905">
    <property type="entry name" value="ADAM A DISINTEGRIN AND METALLOPROTEASE DOMAIN"/>
    <property type="match status" value="1"/>
</dbReference>
<dbReference type="CTD" id="20212072"/>
<feature type="signal peptide" evidence="9">
    <location>
        <begin position="1"/>
        <end position="48"/>
    </location>
</feature>
<evidence type="ECO:0000313" key="12">
    <source>
        <dbReference type="EMBL" id="ESO03516.1"/>
    </source>
</evidence>
<feature type="chain" id="PRO_5010980951" description="Disintegrin domain-containing protein" evidence="9">
    <location>
        <begin position="49"/>
        <end position="1098"/>
    </location>
</feature>
<dbReference type="EMBL" id="KB096590">
    <property type="protein sequence ID" value="ESO03516.1"/>
    <property type="molecule type" value="Genomic_DNA"/>
</dbReference>
<dbReference type="KEGG" id="hro:HELRODRAFT_191849"/>
<name>T1FTC5_HELRO</name>
<dbReference type="RefSeq" id="XP_009018073.1">
    <property type="nucleotide sequence ID" value="XM_009019825.1"/>
</dbReference>